<feature type="transmembrane region" description="Helical" evidence="12">
    <location>
        <begin position="411"/>
        <end position="429"/>
    </location>
</feature>
<dbReference type="PROSITE" id="PS50283">
    <property type="entry name" value="NA_SOLUT_SYMP_3"/>
    <property type="match status" value="1"/>
</dbReference>
<keyword evidence="5 12" id="KW-0812">Transmembrane</keyword>
<evidence type="ECO:0000256" key="10">
    <source>
        <dbReference type="ARBA" id="ARBA00023201"/>
    </source>
</evidence>
<feature type="transmembrane region" description="Helical" evidence="12">
    <location>
        <begin position="119"/>
        <end position="138"/>
    </location>
</feature>
<dbReference type="PANTHER" id="PTHR42985">
    <property type="entry name" value="SODIUM-COUPLED MONOCARBOXYLATE TRANSPORTER"/>
    <property type="match status" value="1"/>
</dbReference>
<feature type="transmembrane region" description="Helical" evidence="12">
    <location>
        <begin position="180"/>
        <end position="201"/>
    </location>
</feature>
<evidence type="ECO:0000256" key="3">
    <source>
        <dbReference type="ARBA" id="ARBA00022448"/>
    </source>
</evidence>
<evidence type="ECO:0000256" key="9">
    <source>
        <dbReference type="ARBA" id="ARBA00023136"/>
    </source>
</evidence>
<keyword evidence="14" id="KW-1185">Reference proteome</keyword>
<dbReference type="Gene3D" id="1.20.1730.10">
    <property type="entry name" value="Sodium/glucose cotransporter"/>
    <property type="match status" value="1"/>
</dbReference>
<evidence type="ECO:0000256" key="2">
    <source>
        <dbReference type="ARBA" id="ARBA00006434"/>
    </source>
</evidence>
<organism evidence="13 14">
    <name type="scientific">Nesidiocoris tenuis</name>
    <dbReference type="NCBI Taxonomy" id="355587"/>
    <lineage>
        <taxon>Eukaryota</taxon>
        <taxon>Metazoa</taxon>
        <taxon>Ecdysozoa</taxon>
        <taxon>Arthropoda</taxon>
        <taxon>Hexapoda</taxon>
        <taxon>Insecta</taxon>
        <taxon>Pterygota</taxon>
        <taxon>Neoptera</taxon>
        <taxon>Paraneoptera</taxon>
        <taxon>Hemiptera</taxon>
        <taxon>Heteroptera</taxon>
        <taxon>Panheteroptera</taxon>
        <taxon>Cimicomorpha</taxon>
        <taxon>Miridae</taxon>
        <taxon>Dicyphina</taxon>
        <taxon>Nesidiocoris</taxon>
    </lineage>
</organism>
<evidence type="ECO:0000256" key="12">
    <source>
        <dbReference type="SAM" id="Phobius"/>
    </source>
</evidence>
<feature type="transmembrane region" description="Helical" evidence="12">
    <location>
        <begin position="150"/>
        <end position="168"/>
    </location>
</feature>
<accession>A0ABN7A8S1</accession>
<keyword evidence="4" id="KW-1003">Cell membrane</keyword>
<protein>
    <submittedName>
        <fullName evidence="13">Sodium-coupled monocarboxylate transporter</fullName>
    </submittedName>
</protein>
<feature type="transmembrane region" description="Helical" evidence="12">
    <location>
        <begin position="267"/>
        <end position="293"/>
    </location>
</feature>
<feature type="transmembrane region" description="Helical" evidence="12">
    <location>
        <begin position="376"/>
        <end position="399"/>
    </location>
</feature>
<keyword evidence="8" id="KW-0406">Ion transport</keyword>
<feature type="transmembrane region" description="Helical" evidence="12">
    <location>
        <begin position="76"/>
        <end position="99"/>
    </location>
</feature>
<evidence type="ECO:0000256" key="8">
    <source>
        <dbReference type="ARBA" id="ARBA00023065"/>
    </source>
</evidence>
<keyword evidence="10" id="KW-0739">Sodium transport</keyword>
<dbReference type="InterPro" id="IPR038377">
    <property type="entry name" value="Na/Glc_symporter_sf"/>
</dbReference>
<dbReference type="EMBL" id="AP028909">
    <property type="protein sequence ID" value="BES87286.1"/>
    <property type="molecule type" value="Genomic_DNA"/>
</dbReference>
<feature type="transmembrane region" description="Helical" evidence="12">
    <location>
        <begin position="6"/>
        <end position="24"/>
    </location>
</feature>
<comment type="similarity">
    <text evidence="2 11">Belongs to the sodium:solute symporter (SSF) (TC 2.A.21) family.</text>
</comment>
<feature type="transmembrane region" description="Helical" evidence="12">
    <location>
        <begin position="227"/>
        <end position="247"/>
    </location>
</feature>
<evidence type="ECO:0000256" key="4">
    <source>
        <dbReference type="ARBA" id="ARBA00022475"/>
    </source>
</evidence>
<dbReference type="PANTHER" id="PTHR42985:SF21">
    <property type="entry name" value="SODIUM-DEPENDENT MULTIVITAMIN TRANSPORTER-LIKE PROTEIN"/>
    <property type="match status" value="1"/>
</dbReference>
<gene>
    <name evidence="13" type="ORF">NTJ_00091</name>
</gene>
<evidence type="ECO:0000256" key="6">
    <source>
        <dbReference type="ARBA" id="ARBA00022989"/>
    </source>
</evidence>
<evidence type="ECO:0000313" key="14">
    <source>
        <dbReference type="Proteomes" id="UP001307889"/>
    </source>
</evidence>
<dbReference type="NCBIfam" id="TIGR00813">
    <property type="entry name" value="sss"/>
    <property type="match status" value="1"/>
</dbReference>
<proteinExistence type="inferred from homology"/>
<feature type="transmembrane region" description="Helical" evidence="12">
    <location>
        <begin position="36"/>
        <end position="56"/>
    </location>
</feature>
<sequence>MDWFEFLVVIVSLGITLAIGLYFSRTANRSLQEYMLGGRQMSVIPVSLSIAATYLSSSSLVATSQEVYFYGMQVSLIGWFYTMWGLIAAWVHVPVSYSIKSVSSFEYFSRRFNRHVRRFASLTYVVETILHTAISQYVPAITISQAIGQPVFPIACVLALCSLVYTVMGGLKAVTYADSFQAMIVFVCAIILFVVGCWKAGGPLNVYHKSVQGARWEFFNMDPSPEIRYSVPVFIGSTFVLLSPVLLAPSYHQRIAAMPSFDKARKVVILSSLFAGVFLLFTYAMGLIVYAYYAGCDPVLAKKNIKSHNTILSYFVGDISQTVPGIAGFFQAGVIAAGLSTTTSCWNTVACTIFQDLIRPVLFNDREVPTKKAMRILIGIVVLVSIVSTSLVNVIVGLGTSLMEVSSTLKSITGSLTIVLYYSGMFLPWVTCKGAVAGSLTSTVITALIYFGSQHARSNKLVKNLPKILTTAECPINGTTMAAFNLTKSVGTTGYGIETVADPSVPYLFKMTMSFYSLPGVLIGLAVSYLVSWLTGFQDLENLDREMITPIMQWALPKINSNDVKSMQNTQVELTALPGHKKNGVTDDSISKHENRNLLKQELAR</sequence>
<feature type="transmembrane region" description="Helical" evidence="12">
    <location>
        <begin position="515"/>
        <end position="535"/>
    </location>
</feature>
<keyword evidence="6 12" id="KW-1133">Transmembrane helix</keyword>
<keyword evidence="9 12" id="KW-0472">Membrane</keyword>
<comment type="subcellular location">
    <subcellularLocation>
        <location evidence="1">Cell membrane</location>
        <topology evidence="1">Multi-pass membrane protein</topology>
    </subcellularLocation>
</comment>
<evidence type="ECO:0000313" key="13">
    <source>
        <dbReference type="EMBL" id="BES87286.1"/>
    </source>
</evidence>
<feature type="transmembrane region" description="Helical" evidence="12">
    <location>
        <begin position="435"/>
        <end position="453"/>
    </location>
</feature>
<keyword evidence="7" id="KW-0915">Sodium</keyword>
<dbReference type="InterPro" id="IPR051163">
    <property type="entry name" value="Sodium:Solute_Symporter_SSF"/>
</dbReference>
<reference evidence="13 14" key="1">
    <citation type="submission" date="2023-09" db="EMBL/GenBank/DDBJ databases">
        <title>Nesidiocoris tenuis whole genome shotgun sequence.</title>
        <authorList>
            <person name="Shibata T."/>
            <person name="Shimoda M."/>
            <person name="Kobayashi T."/>
            <person name="Uehara T."/>
        </authorList>
    </citation>
    <scope>NUCLEOTIDE SEQUENCE [LARGE SCALE GENOMIC DNA]</scope>
    <source>
        <strain evidence="13 14">Japan</strain>
    </source>
</reference>
<evidence type="ECO:0000256" key="5">
    <source>
        <dbReference type="ARBA" id="ARBA00022692"/>
    </source>
</evidence>
<evidence type="ECO:0000256" key="7">
    <source>
        <dbReference type="ARBA" id="ARBA00023053"/>
    </source>
</evidence>
<evidence type="ECO:0000256" key="1">
    <source>
        <dbReference type="ARBA" id="ARBA00004651"/>
    </source>
</evidence>
<keyword evidence="3" id="KW-0813">Transport</keyword>
<dbReference type="Proteomes" id="UP001307889">
    <property type="component" value="Chromosome 1"/>
</dbReference>
<evidence type="ECO:0000256" key="11">
    <source>
        <dbReference type="RuleBase" id="RU362091"/>
    </source>
</evidence>
<name>A0ABN7A8S1_9HEMI</name>
<dbReference type="InterPro" id="IPR001734">
    <property type="entry name" value="Na/solute_symporter"/>
</dbReference>
<dbReference type="Pfam" id="PF00474">
    <property type="entry name" value="SSF"/>
    <property type="match status" value="1"/>
</dbReference>